<keyword evidence="2" id="KW-1185">Reference proteome</keyword>
<comment type="caution">
    <text evidence="1">The sequence shown here is derived from an EMBL/GenBank/DDBJ whole genome shotgun (WGS) entry which is preliminary data.</text>
</comment>
<organism evidence="1 2">
    <name type="scientific">Flavobacterium kayseriense</name>
    <dbReference type="NCBI Taxonomy" id="2764714"/>
    <lineage>
        <taxon>Bacteria</taxon>
        <taxon>Pseudomonadati</taxon>
        <taxon>Bacteroidota</taxon>
        <taxon>Flavobacteriia</taxon>
        <taxon>Flavobacteriales</taxon>
        <taxon>Flavobacteriaceae</taxon>
        <taxon>Flavobacterium</taxon>
    </lineage>
</organism>
<proteinExistence type="predicted"/>
<dbReference type="EMBL" id="JACRUJ010000001">
    <property type="protein sequence ID" value="MBC5840763.1"/>
    <property type="molecule type" value="Genomic_DNA"/>
</dbReference>
<protein>
    <submittedName>
        <fullName evidence="1">Uncharacterized protein</fullName>
    </submittedName>
</protein>
<evidence type="ECO:0000313" key="2">
    <source>
        <dbReference type="Proteomes" id="UP000629963"/>
    </source>
</evidence>
<gene>
    <name evidence="1" type="ORF">H8R23_05040</name>
</gene>
<name>A0ABR7J5N8_9FLAO</name>
<accession>A0ABR7J5N8</accession>
<sequence length="188" mass="20186">MAGCFDDLPVEDLTACINSEVQAGISEVDVRYAIHPQITTFPMPLNYGDLGYSYETAVAVTADIVFTAGKGFGKISIMPDSGEVMVDLVGNKGNKKTKSSFPFAVAGNNAKTLGFLRTHKNTPMIFCVTERDGQKRLVGDAFNPAYVVEGKATTGKGGEDDKVINFTFEAYCVPIVYSGLIQEPVVIP</sequence>
<evidence type="ECO:0000313" key="1">
    <source>
        <dbReference type="EMBL" id="MBC5840763.1"/>
    </source>
</evidence>
<dbReference type="RefSeq" id="WP_187009318.1">
    <property type="nucleotide sequence ID" value="NZ_JACRUI010000001.1"/>
</dbReference>
<reference evidence="1 2" key="1">
    <citation type="submission" date="2020-08" db="EMBL/GenBank/DDBJ databases">
        <title>Description of novel Flavobacterium F-380 isolate.</title>
        <authorList>
            <person name="Saticioglu I.B."/>
            <person name="Duman M."/>
            <person name="Altun S."/>
        </authorList>
    </citation>
    <scope>NUCLEOTIDE SEQUENCE [LARGE SCALE GENOMIC DNA]</scope>
    <source>
        <strain evidence="1 2">F-380</strain>
    </source>
</reference>
<dbReference type="Proteomes" id="UP000629963">
    <property type="component" value="Unassembled WGS sequence"/>
</dbReference>